<evidence type="ECO:0000313" key="1">
    <source>
        <dbReference type="EMBL" id="AZK48624.1"/>
    </source>
</evidence>
<dbReference type="Pfam" id="PF11187">
    <property type="entry name" value="Mbeg1-like"/>
    <property type="match status" value="1"/>
</dbReference>
<accession>A0A3Q8SE59</accession>
<dbReference type="RefSeq" id="WP_125084775.1">
    <property type="nucleotide sequence ID" value="NZ_CP034248.1"/>
</dbReference>
<dbReference type="Gene3D" id="3.40.50.1820">
    <property type="entry name" value="alpha/beta hydrolase"/>
    <property type="match status" value="1"/>
</dbReference>
<protein>
    <submittedName>
        <fullName evidence="1">DUF2974 domain-containing protein</fullName>
    </submittedName>
</protein>
<dbReference type="AlphaFoldDB" id="A0A3Q8SE59"/>
<sequence>MAELNESQLLLLNNIMYLKGVANSNKRTVGEVVDILLNGGGLDKNIEIVKKKGGGTEEKYPHDMSRGEWVAILNAINKDPQLKDLKINHGITGEMPDKNGQPIMKNGKVLEAGMRVATFVDPDGEATVVFRGTGGDFEWFDNGQGGYLADTPQQIAALEYIESLEYDNITVTGHSKGGNKTQYVAILSDKVKKAVSFDGQGFSREFLDKYKDRIEANAHKITSISAKEDFVNCLLYPIAEKIYYINTEEKENHLHYHNPNIMLDENGQLRGRTDQPGDIPKFINSFTIYVHETMEEPFRSYAFDGVLSYLKEGDEGFPKESTLHFLSAAAMAISHLDDYTFTRIAEEHGDGAEFVAVISASMLFPSLFSDDAAKVLIKHARNAIDYATEKLKQFGDWLMSMLNKGIAKLKQAGNMVAVGAAKFAERVRSEWEKLKEGVIVFSRTLVDTTKQAIEHFMNRLKKAVTNFCIQVAEGTKKILAAIKGLWNKAVNHAKQGAINMLNKVKEDHPSKLAVFLSYIILVRELQKKVAGKNDLSAQKTVPAVTQQKYASKVVKGYGSYTSAQLTVDFSRLADLKTKFRNLEERIGSRIQQRLSQAERTISSTGRAYSEPNVQRQVHQLNRTCEQIRQRNYKVAAKLQSKVKFLQLAEQQYRKVESMISSYLSAGVSFI</sequence>
<dbReference type="OrthoDB" id="9769481at2"/>
<evidence type="ECO:0000313" key="2">
    <source>
        <dbReference type="Proteomes" id="UP000273145"/>
    </source>
</evidence>
<organism evidence="1 2">
    <name type="scientific">Paenibacillus lentus</name>
    <dbReference type="NCBI Taxonomy" id="1338368"/>
    <lineage>
        <taxon>Bacteria</taxon>
        <taxon>Bacillati</taxon>
        <taxon>Bacillota</taxon>
        <taxon>Bacilli</taxon>
        <taxon>Bacillales</taxon>
        <taxon>Paenibacillaceae</taxon>
        <taxon>Paenibacillus</taxon>
    </lineage>
</organism>
<reference evidence="1 2" key="1">
    <citation type="submission" date="2018-11" db="EMBL/GenBank/DDBJ databases">
        <title>Genome sequencing of Paenibacillus lentus DSM25539(T).</title>
        <authorList>
            <person name="Kook J.-K."/>
            <person name="Park S.-N."/>
            <person name="Lim Y.K."/>
        </authorList>
    </citation>
    <scope>NUCLEOTIDE SEQUENCE [LARGE SCALE GENOMIC DNA]</scope>
    <source>
        <strain evidence="1 2">DSM 25539</strain>
    </source>
</reference>
<dbReference type="InterPro" id="IPR029058">
    <property type="entry name" value="AB_hydrolase_fold"/>
</dbReference>
<gene>
    <name evidence="1" type="ORF">EIM92_22600</name>
</gene>
<dbReference type="KEGG" id="plen:EIM92_22600"/>
<name>A0A3Q8SE59_9BACL</name>
<dbReference type="SUPFAM" id="SSF53474">
    <property type="entry name" value="alpha/beta-Hydrolases"/>
    <property type="match status" value="1"/>
</dbReference>
<keyword evidence="2" id="KW-1185">Reference proteome</keyword>
<dbReference type="Proteomes" id="UP000273145">
    <property type="component" value="Chromosome"/>
</dbReference>
<proteinExistence type="predicted"/>
<dbReference type="InterPro" id="IPR024499">
    <property type="entry name" value="Mbeg1-like"/>
</dbReference>
<dbReference type="EMBL" id="CP034248">
    <property type="protein sequence ID" value="AZK48624.1"/>
    <property type="molecule type" value="Genomic_DNA"/>
</dbReference>